<accession>A0AAE1RZC1</accession>
<dbReference type="Proteomes" id="UP001291623">
    <property type="component" value="Unassembled WGS sequence"/>
</dbReference>
<dbReference type="AlphaFoldDB" id="A0AAE1RZC1"/>
<evidence type="ECO:0000313" key="1">
    <source>
        <dbReference type="EMBL" id="KAK4359837.1"/>
    </source>
</evidence>
<reference evidence="1" key="1">
    <citation type="submission" date="2023-12" db="EMBL/GenBank/DDBJ databases">
        <title>Genome assembly of Anisodus tanguticus.</title>
        <authorList>
            <person name="Wang Y.-J."/>
        </authorList>
    </citation>
    <scope>NUCLEOTIDE SEQUENCE</scope>
    <source>
        <strain evidence="1">KB-2021</strain>
        <tissue evidence="1">Leaf</tissue>
    </source>
</reference>
<proteinExistence type="predicted"/>
<organism evidence="1 2">
    <name type="scientific">Anisodus tanguticus</name>
    <dbReference type="NCBI Taxonomy" id="243964"/>
    <lineage>
        <taxon>Eukaryota</taxon>
        <taxon>Viridiplantae</taxon>
        <taxon>Streptophyta</taxon>
        <taxon>Embryophyta</taxon>
        <taxon>Tracheophyta</taxon>
        <taxon>Spermatophyta</taxon>
        <taxon>Magnoliopsida</taxon>
        <taxon>eudicotyledons</taxon>
        <taxon>Gunneridae</taxon>
        <taxon>Pentapetalae</taxon>
        <taxon>asterids</taxon>
        <taxon>lamiids</taxon>
        <taxon>Solanales</taxon>
        <taxon>Solanaceae</taxon>
        <taxon>Solanoideae</taxon>
        <taxon>Hyoscyameae</taxon>
        <taxon>Anisodus</taxon>
    </lineage>
</organism>
<protein>
    <submittedName>
        <fullName evidence="1">Uncharacterized protein</fullName>
    </submittedName>
</protein>
<dbReference type="EMBL" id="JAVYJV010000011">
    <property type="protein sequence ID" value="KAK4359837.1"/>
    <property type="molecule type" value="Genomic_DNA"/>
</dbReference>
<name>A0AAE1RZC1_9SOLA</name>
<gene>
    <name evidence="1" type="ORF">RND71_022066</name>
</gene>
<keyword evidence="2" id="KW-1185">Reference proteome</keyword>
<comment type="caution">
    <text evidence="1">The sequence shown here is derived from an EMBL/GenBank/DDBJ whole genome shotgun (WGS) entry which is preliminary data.</text>
</comment>
<sequence length="94" mass="10715">MSKINPKSIDSYIRIDVVDTLYVENIEEREDAGTPPIIQKVRTALAFWVKEFITHKVIERMEHTSPSQTCRTGVWGLLGWEIPPFGAKNGAHLH</sequence>
<evidence type="ECO:0000313" key="2">
    <source>
        <dbReference type="Proteomes" id="UP001291623"/>
    </source>
</evidence>